<reference evidence="4" key="1">
    <citation type="journal article" date="2015" name="MBio">
        <title>Genome-Resolved Metagenomic Analysis Reveals Roles for Candidate Phyla and Other Microbial Community Members in Biogeochemical Transformations in Oil Reservoirs.</title>
        <authorList>
            <person name="Hu P."/>
            <person name="Tom L."/>
            <person name="Singh A."/>
            <person name="Thomas B.C."/>
            <person name="Baker B.J."/>
            <person name="Piceno Y.M."/>
            <person name="Andersen G.L."/>
            <person name="Banfield J.F."/>
        </authorList>
    </citation>
    <scope>NUCLEOTIDE SEQUENCE [LARGE SCALE GENOMIC DNA]</scope>
</reference>
<proteinExistence type="inferred from homology"/>
<dbReference type="PROSITE" id="PS50943">
    <property type="entry name" value="HTH_CROC1"/>
    <property type="match status" value="1"/>
</dbReference>
<comment type="similarity">
    <text evidence="1">Belongs to the short-chain fatty acyl-CoA assimilation regulator (ScfR) family.</text>
</comment>
<dbReference type="Gene3D" id="1.10.260.40">
    <property type="entry name" value="lambda repressor-like DNA-binding domains"/>
    <property type="match status" value="1"/>
</dbReference>
<dbReference type="Gene3D" id="1.10.10.2910">
    <property type="match status" value="1"/>
</dbReference>
<dbReference type="Proteomes" id="UP000053326">
    <property type="component" value="Unassembled WGS sequence"/>
</dbReference>
<dbReference type="InterPro" id="IPR010359">
    <property type="entry name" value="IrrE_HExxH"/>
</dbReference>
<dbReference type="InterPro" id="IPR052345">
    <property type="entry name" value="Rad_response_metalloprotease"/>
</dbReference>
<name>A0A101FF64_9THEO</name>
<evidence type="ECO:0000313" key="3">
    <source>
        <dbReference type="EMBL" id="KUK35896.1"/>
    </source>
</evidence>
<evidence type="ECO:0000313" key="4">
    <source>
        <dbReference type="Proteomes" id="UP000053326"/>
    </source>
</evidence>
<evidence type="ECO:0000256" key="1">
    <source>
        <dbReference type="ARBA" id="ARBA00007227"/>
    </source>
</evidence>
<dbReference type="SMART" id="SM00530">
    <property type="entry name" value="HTH_XRE"/>
    <property type="match status" value="1"/>
</dbReference>
<dbReference type="Pfam" id="PF01381">
    <property type="entry name" value="HTH_3"/>
    <property type="match status" value="1"/>
</dbReference>
<feature type="domain" description="HTH cro/C1-type" evidence="2">
    <location>
        <begin position="7"/>
        <end position="61"/>
    </location>
</feature>
<dbReference type="CDD" id="cd00093">
    <property type="entry name" value="HTH_XRE"/>
    <property type="match status" value="1"/>
</dbReference>
<dbReference type="Pfam" id="PF06114">
    <property type="entry name" value="Peptidase_M78"/>
    <property type="match status" value="1"/>
</dbReference>
<dbReference type="GO" id="GO:0003677">
    <property type="term" value="F:DNA binding"/>
    <property type="evidence" value="ECO:0007669"/>
    <property type="project" value="InterPro"/>
</dbReference>
<dbReference type="PANTHER" id="PTHR43236">
    <property type="entry name" value="ANTITOXIN HIGA1"/>
    <property type="match status" value="1"/>
</dbReference>
<sequence>MSIGRRIAQRRRELNLNQTQLAEKAGLRPAAINQYESGERRPSYEALIKLAGALKVSTDYLIGSSEAGELTSDPTIKAIIKTMQCLTEEKRVKILNFAYFLINQSLSLEAPVFDDAGEYADYLLSQTGQSAPPVDIQLIAESLGIKIIETSGLEHEGILFKAPEGSIILLDEKSGSEIRKRFTIAHLLGHHIIPWHLKSAFFCRRHGTSSLKTEDVMEMEANRFAAALLMPKLHLEKEILEKRPSLEQLEQLAHKKYRVSLFALANALIEYTGKRYTLVNTGSMTIDKTFQGNRPVVETLHPHSFAAGLLSDPPAQKTSRGGYVPASYWFLDASPEEKVYEESMYNPEFGAVLTLLTAEV</sequence>
<dbReference type="PANTHER" id="PTHR43236:SF1">
    <property type="entry name" value="BLL7220 PROTEIN"/>
    <property type="match status" value="1"/>
</dbReference>
<dbReference type="SUPFAM" id="SSF47413">
    <property type="entry name" value="lambda repressor-like DNA-binding domains"/>
    <property type="match status" value="1"/>
</dbReference>
<gene>
    <name evidence="3" type="ORF">XD66_1398</name>
</gene>
<dbReference type="EMBL" id="LGFO01000220">
    <property type="protein sequence ID" value="KUK35896.1"/>
    <property type="molecule type" value="Genomic_DNA"/>
</dbReference>
<protein>
    <submittedName>
        <fullName evidence="3">Helix-turn-helix type-3-like protein</fullName>
    </submittedName>
</protein>
<dbReference type="AlphaFoldDB" id="A0A101FF64"/>
<accession>A0A101FF64</accession>
<evidence type="ECO:0000259" key="2">
    <source>
        <dbReference type="PROSITE" id="PS50943"/>
    </source>
</evidence>
<dbReference type="InterPro" id="IPR001387">
    <property type="entry name" value="Cro/C1-type_HTH"/>
</dbReference>
<comment type="caution">
    <text evidence="3">The sequence shown here is derived from an EMBL/GenBank/DDBJ whole genome shotgun (WGS) entry which is preliminary data.</text>
</comment>
<dbReference type="InterPro" id="IPR010982">
    <property type="entry name" value="Lambda_DNA-bd_dom_sf"/>
</dbReference>
<organism evidence="3 4">
    <name type="scientific">Thermacetogenium phaeum</name>
    <dbReference type="NCBI Taxonomy" id="85874"/>
    <lineage>
        <taxon>Bacteria</taxon>
        <taxon>Bacillati</taxon>
        <taxon>Bacillota</taxon>
        <taxon>Clostridia</taxon>
        <taxon>Thermoanaerobacterales</taxon>
        <taxon>Thermoanaerobacteraceae</taxon>
        <taxon>Thermacetogenium</taxon>
    </lineage>
</organism>